<keyword evidence="3" id="KW-1185">Reference proteome</keyword>
<dbReference type="InParanoid" id="A0A251UNJ9"/>
<dbReference type="Gramene" id="mRNA:HanXRQr2_Chr05g0194181">
    <property type="protein sequence ID" value="CDS:HanXRQr2_Chr05g0194181.1"/>
    <property type="gene ID" value="HanXRQr2_Chr05g0194181"/>
</dbReference>
<evidence type="ECO:0000313" key="3">
    <source>
        <dbReference type="Proteomes" id="UP000215914"/>
    </source>
</evidence>
<protein>
    <submittedName>
        <fullName evidence="2">Uncharacterized protein</fullName>
    </submittedName>
</protein>
<evidence type="ECO:0000313" key="1">
    <source>
        <dbReference type="EMBL" id="KAF5804182.1"/>
    </source>
</evidence>
<organism evidence="2 3">
    <name type="scientific">Helianthus annuus</name>
    <name type="common">Common sunflower</name>
    <dbReference type="NCBI Taxonomy" id="4232"/>
    <lineage>
        <taxon>Eukaryota</taxon>
        <taxon>Viridiplantae</taxon>
        <taxon>Streptophyta</taxon>
        <taxon>Embryophyta</taxon>
        <taxon>Tracheophyta</taxon>
        <taxon>Spermatophyta</taxon>
        <taxon>Magnoliopsida</taxon>
        <taxon>eudicotyledons</taxon>
        <taxon>Gunneridae</taxon>
        <taxon>Pentapetalae</taxon>
        <taxon>asterids</taxon>
        <taxon>campanulids</taxon>
        <taxon>Asterales</taxon>
        <taxon>Asteraceae</taxon>
        <taxon>Asteroideae</taxon>
        <taxon>Heliantheae alliance</taxon>
        <taxon>Heliantheae</taxon>
        <taxon>Helianthus</taxon>
    </lineage>
</organism>
<proteinExistence type="predicted"/>
<reference evidence="1" key="3">
    <citation type="submission" date="2020-06" db="EMBL/GenBank/DDBJ databases">
        <title>Helianthus annuus Genome sequencing and assembly Release 2.</title>
        <authorList>
            <person name="Gouzy J."/>
            <person name="Langlade N."/>
            <person name="Munos S."/>
        </authorList>
    </citation>
    <scope>NUCLEOTIDE SEQUENCE</scope>
    <source>
        <tissue evidence="1">Leaves</tissue>
    </source>
</reference>
<reference evidence="2" key="2">
    <citation type="submission" date="2017-02" db="EMBL/GenBank/DDBJ databases">
        <title>Sunflower complete genome.</title>
        <authorList>
            <person name="Langlade N."/>
            <person name="Munos S."/>
        </authorList>
    </citation>
    <scope>NUCLEOTIDE SEQUENCE [LARGE SCALE GENOMIC DNA]</scope>
    <source>
        <tissue evidence="2">Leaves</tissue>
    </source>
</reference>
<sequence>MEGLILPNCERFSINLRCREFQKKENTYLCVGAMGAMGQEENRWEASIHQF</sequence>
<evidence type="ECO:0000313" key="2">
    <source>
        <dbReference type="EMBL" id="OTG23891.1"/>
    </source>
</evidence>
<dbReference type="EMBL" id="CM007894">
    <property type="protein sequence ID" value="OTG23891.1"/>
    <property type="molecule type" value="Genomic_DNA"/>
</dbReference>
<dbReference type="Proteomes" id="UP000215914">
    <property type="component" value="Chromosome 5"/>
</dbReference>
<accession>A0A251UNJ9</accession>
<gene>
    <name evidence="2" type="ORF">HannXRQ_Chr05g0130661</name>
    <name evidence="1" type="ORF">HanXRQr2_Chr05g0194181</name>
</gene>
<dbReference type="EMBL" id="MNCJ02000320">
    <property type="protein sequence ID" value="KAF5804182.1"/>
    <property type="molecule type" value="Genomic_DNA"/>
</dbReference>
<reference evidence="1 3" key="1">
    <citation type="journal article" date="2017" name="Nature">
        <title>The sunflower genome provides insights into oil metabolism, flowering and Asterid evolution.</title>
        <authorList>
            <person name="Badouin H."/>
            <person name="Gouzy J."/>
            <person name="Grassa C.J."/>
            <person name="Murat F."/>
            <person name="Staton S.E."/>
            <person name="Cottret L."/>
            <person name="Lelandais-Briere C."/>
            <person name="Owens G.L."/>
            <person name="Carrere S."/>
            <person name="Mayjonade B."/>
            <person name="Legrand L."/>
            <person name="Gill N."/>
            <person name="Kane N.C."/>
            <person name="Bowers J.E."/>
            <person name="Hubner S."/>
            <person name="Bellec A."/>
            <person name="Berard A."/>
            <person name="Berges H."/>
            <person name="Blanchet N."/>
            <person name="Boniface M.C."/>
            <person name="Brunel D."/>
            <person name="Catrice O."/>
            <person name="Chaidir N."/>
            <person name="Claudel C."/>
            <person name="Donnadieu C."/>
            <person name="Faraut T."/>
            <person name="Fievet G."/>
            <person name="Helmstetter N."/>
            <person name="King M."/>
            <person name="Knapp S.J."/>
            <person name="Lai Z."/>
            <person name="Le Paslier M.C."/>
            <person name="Lippi Y."/>
            <person name="Lorenzon L."/>
            <person name="Mandel J.R."/>
            <person name="Marage G."/>
            <person name="Marchand G."/>
            <person name="Marquand E."/>
            <person name="Bret-Mestries E."/>
            <person name="Morien E."/>
            <person name="Nambeesan S."/>
            <person name="Nguyen T."/>
            <person name="Pegot-Espagnet P."/>
            <person name="Pouilly N."/>
            <person name="Raftis F."/>
            <person name="Sallet E."/>
            <person name="Schiex T."/>
            <person name="Thomas J."/>
            <person name="Vandecasteele C."/>
            <person name="Vares D."/>
            <person name="Vear F."/>
            <person name="Vautrin S."/>
            <person name="Crespi M."/>
            <person name="Mangin B."/>
            <person name="Burke J.M."/>
            <person name="Salse J."/>
            <person name="Munos S."/>
            <person name="Vincourt P."/>
            <person name="Rieseberg L.H."/>
            <person name="Langlade N.B."/>
        </authorList>
    </citation>
    <scope>NUCLEOTIDE SEQUENCE [LARGE SCALE GENOMIC DNA]</scope>
    <source>
        <strain evidence="3">cv. SF193</strain>
        <tissue evidence="1">Leaves</tissue>
    </source>
</reference>
<dbReference type="AlphaFoldDB" id="A0A251UNJ9"/>
<name>A0A251UNJ9_HELAN</name>